<name>A0A1H3EI98_9BURK</name>
<dbReference type="GeneID" id="94695031"/>
<keyword evidence="5" id="KW-1185">Reference proteome</keyword>
<accession>A0A1H3EI98</accession>
<dbReference type="InterPro" id="IPR007159">
    <property type="entry name" value="SpoVT-AbrB_dom"/>
</dbReference>
<dbReference type="Pfam" id="PF04014">
    <property type="entry name" value="MazE_antitoxin"/>
    <property type="match status" value="1"/>
</dbReference>
<evidence type="ECO:0000259" key="1">
    <source>
        <dbReference type="SMART" id="SM00966"/>
    </source>
</evidence>
<evidence type="ECO:0000313" key="5">
    <source>
        <dbReference type="Proteomes" id="UP000595064"/>
    </source>
</evidence>
<organism evidence="3 4">
    <name type="scientific">Delftia lacustris</name>
    <dbReference type="NCBI Taxonomy" id="558537"/>
    <lineage>
        <taxon>Bacteria</taxon>
        <taxon>Pseudomonadati</taxon>
        <taxon>Pseudomonadota</taxon>
        <taxon>Betaproteobacteria</taxon>
        <taxon>Burkholderiales</taxon>
        <taxon>Comamonadaceae</taxon>
        <taxon>Delftia</taxon>
    </lineage>
</organism>
<dbReference type="EMBL" id="CP065748">
    <property type="protein sequence ID" value="QPS79039.1"/>
    <property type="molecule type" value="Genomic_DNA"/>
</dbReference>
<dbReference type="KEGG" id="dla:I6G47_18650"/>
<dbReference type="SUPFAM" id="SSF89447">
    <property type="entry name" value="AbrB/MazE/MraZ-like"/>
    <property type="match status" value="1"/>
</dbReference>
<dbReference type="SMART" id="SM00966">
    <property type="entry name" value="SpoVT_AbrB"/>
    <property type="match status" value="1"/>
</dbReference>
<dbReference type="EMBL" id="FNPE01000001">
    <property type="protein sequence ID" value="SDX78482.1"/>
    <property type="molecule type" value="Genomic_DNA"/>
</dbReference>
<reference evidence="3 4" key="1">
    <citation type="submission" date="2016-10" db="EMBL/GenBank/DDBJ databases">
        <authorList>
            <person name="de Groot N.N."/>
        </authorList>
    </citation>
    <scope>NUCLEOTIDE SEQUENCE [LARGE SCALE GENOMIC DNA]</scope>
    <source>
        <strain evidence="3 4">LMG 24775</strain>
    </source>
</reference>
<reference evidence="2 5" key="2">
    <citation type="submission" date="2020-12" db="EMBL/GenBank/DDBJ databases">
        <title>FDA dAtabase for Regulatory Grade micrObial Sequences (FDA-ARGOS): Supporting development and validation of Infectious Disease Dx tests.</title>
        <authorList>
            <person name="Sproer C."/>
            <person name="Gronow S."/>
            <person name="Severitt S."/>
            <person name="Schroder I."/>
            <person name="Tallon L."/>
            <person name="Sadzewicz L."/>
            <person name="Zhao X."/>
            <person name="Boylan J."/>
            <person name="Ott S."/>
            <person name="Bowen H."/>
            <person name="Vavikolanu K."/>
            <person name="Mehta A."/>
            <person name="Aluvathingal J."/>
            <person name="Nadendla S."/>
            <person name="Lowell S."/>
            <person name="Myers T."/>
            <person name="Yan Y."/>
            <person name="Sichtig H."/>
        </authorList>
    </citation>
    <scope>NUCLEOTIDE SEQUENCE [LARGE SCALE GENOMIC DNA]</scope>
    <source>
        <strain evidence="2 5">FDAARGOS_890</strain>
    </source>
</reference>
<dbReference type="RefSeq" id="WP_016446570.1">
    <property type="nucleotide sequence ID" value="NZ_AP025556.1"/>
</dbReference>
<dbReference type="Proteomes" id="UP000595064">
    <property type="component" value="Chromosome"/>
</dbReference>
<evidence type="ECO:0000313" key="2">
    <source>
        <dbReference type="EMBL" id="QPS79039.1"/>
    </source>
</evidence>
<evidence type="ECO:0000313" key="4">
    <source>
        <dbReference type="Proteomes" id="UP000183417"/>
    </source>
</evidence>
<dbReference type="Proteomes" id="UP000183417">
    <property type="component" value="Unassembled WGS sequence"/>
</dbReference>
<sequence length="75" mass="8232">MTTLKLTQVGNSVGLILPKEILAKLNLGKGDTVYLTEVADGGIKLSPYDEDFGQQMDAARLIMKKRRGVLRELAK</sequence>
<dbReference type="GO" id="GO:0003677">
    <property type="term" value="F:DNA binding"/>
    <property type="evidence" value="ECO:0007669"/>
    <property type="project" value="UniProtKB-KW"/>
</dbReference>
<dbReference type="NCBIfam" id="TIGR02609">
    <property type="entry name" value="doc_partner"/>
    <property type="match status" value="1"/>
</dbReference>
<keyword evidence="2" id="KW-0238">DNA-binding</keyword>
<dbReference type="InterPro" id="IPR013432">
    <property type="entry name" value="Doc_partner"/>
</dbReference>
<feature type="domain" description="SpoVT-AbrB" evidence="1">
    <location>
        <begin position="7"/>
        <end position="53"/>
    </location>
</feature>
<dbReference type="AlphaFoldDB" id="A0A1H3EI98"/>
<gene>
    <name evidence="2" type="ORF">I6G47_18650</name>
    <name evidence="3" type="ORF">SAMN05421547_101222</name>
</gene>
<evidence type="ECO:0000313" key="3">
    <source>
        <dbReference type="EMBL" id="SDX78482.1"/>
    </source>
</evidence>
<protein>
    <submittedName>
        <fullName evidence="2">AbrB/MazE/SpoVT family DNA-binding domain-containing protein</fullName>
    </submittedName>
    <submittedName>
        <fullName evidence="3">Putative addiction module antidote</fullName>
    </submittedName>
</protein>
<proteinExistence type="predicted"/>
<dbReference type="InterPro" id="IPR037914">
    <property type="entry name" value="SpoVT-AbrB_sf"/>
</dbReference>
<dbReference type="Gene3D" id="2.10.260.10">
    <property type="match status" value="1"/>
</dbReference>